<dbReference type="GO" id="GO:0006612">
    <property type="term" value="P:protein targeting to membrane"/>
    <property type="evidence" value="ECO:0007669"/>
    <property type="project" value="TreeGrafter"/>
</dbReference>
<evidence type="ECO:0000256" key="10">
    <source>
        <dbReference type="RuleBase" id="RU079119"/>
    </source>
</evidence>
<dbReference type="EC" id="2.3.1.225" evidence="10"/>
<dbReference type="GO" id="GO:0005783">
    <property type="term" value="C:endoplasmic reticulum"/>
    <property type="evidence" value="ECO:0007669"/>
    <property type="project" value="TreeGrafter"/>
</dbReference>
<keyword evidence="14" id="KW-1185">Reference proteome</keyword>
<evidence type="ECO:0000256" key="2">
    <source>
        <dbReference type="ARBA" id="ARBA00008574"/>
    </source>
</evidence>
<evidence type="ECO:0000313" key="14">
    <source>
        <dbReference type="Proteomes" id="UP000332933"/>
    </source>
</evidence>
<feature type="transmembrane region" description="Helical" evidence="10">
    <location>
        <begin position="160"/>
        <end position="184"/>
    </location>
</feature>
<keyword evidence="8" id="KW-0449">Lipoprotein</keyword>
<proteinExistence type="inferred from homology"/>
<comment type="similarity">
    <text evidence="2 10">Belongs to the DHHC palmitoyltransferase family.</text>
</comment>
<dbReference type="PANTHER" id="PTHR22883">
    <property type="entry name" value="ZINC FINGER DHHC DOMAIN CONTAINING PROTEIN"/>
    <property type="match status" value="1"/>
</dbReference>
<evidence type="ECO:0000256" key="3">
    <source>
        <dbReference type="ARBA" id="ARBA00022679"/>
    </source>
</evidence>
<dbReference type="Pfam" id="PF01529">
    <property type="entry name" value="DHHC"/>
    <property type="match status" value="1"/>
</dbReference>
<keyword evidence="4 10" id="KW-0812">Transmembrane</keyword>
<evidence type="ECO:0000256" key="4">
    <source>
        <dbReference type="ARBA" id="ARBA00022692"/>
    </source>
</evidence>
<feature type="transmembrane region" description="Helical" evidence="10">
    <location>
        <begin position="190"/>
        <end position="218"/>
    </location>
</feature>
<organism evidence="13 14">
    <name type="scientific">Aphanomyces stellatus</name>
    <dbReference type="NCBI Taxonomy" id="120398"/>
    <lineage>
        <taxon>Eukaryota</taxon>
        <taxon>Sar</taxon>
        <taxon>Stramenopiles</taxon>
        <taxon>Oomycota</taxon>
        <taxon>Saprolegniomycetes</taxon>
        <taxon>Saprolegniales</taxon>
        <taxon>Verrucalvaceae</taxon>
        <taxon>Aphanomyces</taxon>
    </lineage>
</organism>
<dbReference type="Proteomes" id="UP000332933">
    <property type="component" value="Unassembled WGS sequence"/>
</dbReference>
<sequence>MQRPSPTRTPEETIALAKRNIWYTRLWWVVLHAAVYAWLVHSSAWSAYFNQWATGMATCLGLAVATGGSYVCLQCSSPGFVKQVKRSDEVDDAVDDAVATDDSNASLLDEITARHFCAFCNVHPPLRAKHCKDCGRCVEQYDHHCVCAGVCVGRDNHRIFVLYLLLETVETFWVATIAAASMSFQDSAEAWFAANTAFVLIWFLSGLSFLVAFGLLCYHAFLISTNQSSWEHAKRANITYLKDLPDDKLPFSQGTLVNTMLFLRGQPRDVWVLSDANPYAEDAAIADVV</sequence>
<evidence type="ECO:0000256" key="6">
    <source>
        <dbReference type="ARBA" id="ARBA00023136"/>
    </source>
</evidence>
<dbReference type="InterPro" id="IPR001594">
    <property type="entry name" value="Palmitoyltrfase_DHHC"/>
</dbReference>
<evidence type="ECO:0000313" key="12">
    <source>
        <dbReference type="EMBL" id="KAF0699278.1"/>
    </source>
</evidence>
<dbReference type="PROSITE" id="PS50216">
    <property type="entry name" value="DHHC"/>
    <property type="match status" value="1"/>
</dbReference>
<name>A0A485KQD6_9STRA</name>
<dbReference type="PANTHER" id="PTHR22883:SF301">
    <property type="entry name" value="PALMITOYLTRANSFERASE ZDHHC12"/>
    <property type="match status" value="1"/>
</dbReference>
<dbReference type="GO" id="GO:0005794">
    <property type="term" value="C:Golgi apparatus"/>
    <property type="evidence" value="ECO:0007669"/>
    <property type="project" value="TreeGrafter"/>
</dbReference>
<accession>A0A485KQD6</accession>
<dbReference type="EMBL" id="VJMH01005187">
    <property type="protein sequence ID" value="KAF0699278.1"/>
    <property type="molecule type" value="Genomic_DNA"/>
</dbReference>
<dbReference type="OrthoDB" id="331948at2759"/>
<dbReference type="InterPro" id="IPR039859">
    <property type="entry name" value="PFA4/ZDH16/20/ERF2-like"/>
</dbReference>
<feature type="domain" description="Palmitoyltransferase DHHC" evidence="11">
    <location>
        <begin position="113"/>
        <end position="234"/>
    </location>
</feature>
<evidence type="ECO:0000256" key="5">
    <source>
        <dbReference type="ARBA" id="ARBA00022989"/>
    </source>
</evidence>
<keyword evidence="3 10" id="KW-0808">Transferase</keyword>
<evidence type="ECO:0000256" key="1">
    <source>
        <dbReference type="ARBA" id="ARBA00004127"/>
    </source>
</evidence>
<evidence type="ECO:0000256" key="7">
    <source>
        <dbReference type="ARBA" id="ARBA00023139"/>
    </source>
</evidence>
<keyword evidence="6 10" id="KW-0472">Membrane</keyword>
<evidence type="ECO:0000313" key="13">
    <source>
        <dbReference type="EMBL" id="VFT87028.1"/>
    </source>
</evidence>
<evidence type="ECO:0000256" key="9">
    <source>
        <dbReference type="ARBA" id="ARBA00023315"/>
    </source>
</evidence>
<reference evidence="12" key="2">
    <citation type="submission" date="2019-06" db="EMBL/GenBank/DDBJ databases">
        <title>Genomics analysis of Aphanomyces spp. identifies a new class of oomycete effector associated with host adaptation.</title>
        <authorList>
            <person name="Gaulin E."/>
        </authorList>
    </citation>
    <scope>NUCLEOTIDE SEQUENCE</scope>
    <source>
        <strain evidence="12">CBS 578.67</strain>
    </source>
</reference>
<keyword evidence="9 10" id="KW-0012">Acyltransferase</keyword>
<feature type="transmembrane region" description="Helical" evidence="10">
    <location>
        <begin position="21"/>
        <end position="40"/>
    </location>
</feature>
<evidence type="ECO:0000259" key="11">
    <source>
        <dbReference type="Pfam" id="PF01529"/>
    </source>
</evidence>
<dbReference type="AlphaFoldDB" id="A0A485KQD6"/>
<comment type="domain">
    <text evidence="10">The DHHC domain is required for palmitoyltransferase activity.</text>
</comment>
<dbReference type="EMBL" id="CAADRA010005208">
    <property type="protein sequence ID" value="VFT87028.1"/>
    <property type="molecule type" value="Genomic_DNA"/>
</dbReference>
<protein>
    <recommendedName>
        <fullName evidence="10">Palmitoyltransferase</fullName>
        <ecNumber evidence="10">2.3.1.225</ecNumber>
    </recommendedName>
</protein>
<gene>
    <name evidence="13" type="primary">Aste57867_10152</name>
    <name evidence="12" type="ORF">As57867_010113</name>
    <name evidence="13" type="ORF">ASTE57867_10152</name>
</gene>
<evidence type="ECO:0000256" key="8">
    <source>
        <dbReference type="ARBA" id="ARBA00023288"/>
    </source>
</evidence>
<dbReference type="GO" id="GO:0019706">
    <property type="term" value="F:protein-cysteine S-palmitoyltransferase activity"/>
    <property type="evidence" value="ECO:0007669"/>
    <property type="project" value="UniProtKB-EC"/>
</dbReference>
<comment type="catalytic activity">
    <reaction evidence="10">
        <text>L-cysteinyl-[protein] + hexadecanoyl-CoA = S-hexadecanoyl-L-cysteinyl-[protein] + CoA</text>
        <dbReference type="Rhea" id="RHEA:36683"/>
        <dbReference type="Rhea" id="RHEA-COMP:10131"/>
        <dbReference type="Rhea" id="RHEA-COMP:11032"/>
        <dbReference type="ChEBI" id="CHEBI:29950"/>
        <dbReference type="ChEBI" id="CHEBI:57287"/>
        <dbReference type="ChEBI" id="CHEBI:57379"/>
        <dbReference type="ChEBI" id="CHEBI:74151"/>
        <dbReference type="EC" id="2.3.1.225"/>
    </reaction>
</comment>
<keyword evidence="7" id="KW-0564">Palmitate</keyword>
<comment type="subcellular location">
    <subcellularLocation>
        <location evidence="1">Endomembrane system</location>
        <topology evidence="1">Multi-pass membrane protein</topology>
    </subcellularLocation>
</comment>
<keyword evidence="5 10" id="KW-1133">Transmembrane helix</keyword>
<feature type="transmembrane region" description="Helical" evidence="10">
    <location>
        <begin position="52"/>
        <end position="73"/>
    </location>
</feature>
<reference evidence="13 14" key="1">
    <citation type="submission" date="2019-03" db="EMBL/GenBank/DDBJ databases">
        <authorList>
            <person name="Gaulin E."/>
            <person name="Dumas B."/>
        </authorList>
    </citation>
    <scope>NUCLEOTIDE SEQUENCE [LARGE SCALE GENOMIC DNA]</scope>
    <source>
        <strain evidence="13">CBS 568.67</strain>
    </source>
</reference>